<dbReference type="EMBL" id="UZAH01033767">
    <property type="protein sequence ID" value="VDP31082.1"/>
    <property type="molecule type" value="Genomic_DNA"/>
</dbReference>
<evidence type="ECO:0000313" key="3">
    <source>
        <dbReference type="WBParaSite" id="HPBE_0002221701-mRNA-1"/>
    </source>
</evidence>
<dbReference type="OrthoDB" id="410104at2759"/>
<organism evidence="2 3">
    <name type="scientific">Heligmosomoides polygyrus</name>
    <name type="common">Parasitic roundworm</name>
    <dbReference type="NCBI Taxonomy" id="6339"/>
    <lineage>
        <taxon>Eukaryota</taxon>
        <taxon>Metazoa</taxon>
        <taxon>Ecdysozoa</taxon>
        <taxon>Nematoda</taxon>
        <taxon>Chromadorea</taxon>
        <taxon>Rhabditida</taxon>
        <taxon>Rhabditina</taxon>
        <taxon>Rhabditomorpha</taxon>
        <taxon>Strongyloidea</taxon>
        <taxon>Heligmosomidae</taxon>
        <taxon>Heligmosomoides</taxon>
    </lineage>
</organism>
<dbReference type="WBParaSite" id="HPBE_0002221701-mRNA-1">
    <property type="protein sequence ID" value="HPBE_0002221701-mRNA-1"/>
    <property type="gene ID" value="HPBE_0002221701"/>
</dbReference>
<reference evidence="1 2" key="1">
    <citation type="submission" date="2018-11" db="EMBL/GenBank/DDBJ databases">
        <authorList>
            <consortium name="Pathogen Informatics"/>
        </authorList>
    </citation>
    <scope>NUCLEOTIDE SEQUENCE [LARGE SCALE GENOMIC DNA]</scope>
</reference>
<proteinExistence type="predicted"/>
<name>A0A183GHZ1_HELPZ</name>
<dbReference type="Proteomes" id="UP000050761">
    <property type="component" value="Unassembled WGS sequence"/>
</dbReference>
<reference evidence="3" key="2">
    <citation type="submission" date="2019-09" db="UniProtKB">
        <authorList>
            <consortium name="WormBaseParasite"/>
        </authorList>
    </citation>
    <scope>IDENTIFICATION</scope>
</reference>
<evidence type="ECO:0000313" key="1">
    <source>
        <dbReference type="EMBL" id="VDP31082.1"/>
    </source>
</evidence>
<accession>A0A183GHZ1</accession>
<protein>
    <submittedName>
        <fullName evidence="3">Transmembrane protein</fullName>
    </submittedName>
</protein>
<dbReference type="AlphaFoldDB" id="A0A183GHZ1"/>
<keyword evidence="2" id="KW-1185">Reference proteome</keyword>
<gene>
    <name evidence="1" type="ORF">HPBE_LOCUS22216</name>
</gene>
<evidence type="ECO:0000313" key="2">
    <source>
        <dbReference type="Proteomes" id="UP000050761"/>
    </source>
</evidence>
<accession>A0A3P8BY50</accession>
<sequence length="172" mass="19594">MRAFSRQGEKAAKFKRRSPRTTINWDLYTSLVGLWEDAVMDNVSERPSTGISTPLLSAFGKMPSWTTSTINWVLYTSLVGLWEDAVMDNFTGMFYTTGCVRYCEVPLENPAIFNNYIGIVIDKAKLLDENYIAFAIANLLMAVVKTFVGVRCEAVFLLLLRFLISYENDFWP</sequence>